<comment type="caution">
    <text evidence="1">The sequence shown here is derived from an EMBL/GenBank/DDBJ whole genome shotgun (WGS) entry which is preliminary data.</text>
</comment>
<reference evidence="1" key="1">
    <citation type="submission" date="2019-08" db="EMBL/GenBank/DDBJ databases">
        <authorList>
            <person name="Kucharzyk K."/>
            <person name="Murdoch R.W."/>
            <person name="Higgins S."/>
            <person name="Loffler F."/>
        </authorList>
    </citation>
    <scope>NUCLEOTIDE SEQUENCE</scope>
</reference>
<evidence type="ECO:0008006" key="2">
    <source>
        <dbReference type="Google" id="ProtNLM"/>
    </source>
</evidence>
<proteinExistence type="predicted"/>
<dbReference type="AlphaFoldDB" id="A0A644WKE3"/>
<accession>A0A644WKE3</accession>
<organism evidence="1">
    <name type="scientific">bioreactor metagenome</name>
    <dbReference type="NCBI Taxonomy" id="1076179"/>
    <lineage>
        <taxon>unclassified sequences</taxon>
        <taxon>metagenomes</taxon>
        <taxon>ecological metagenomes</taxon>
    </lineage>
</organism>
<protein>
    <recommendedName>
        <fullName evidence="2">Peptidase C39-like domain-containing protein</fullName>
    </recommendedName>
</protein>
<dbReference type="EMBL" id="VSSQ01001008">
    <property type="protein sequence ID" value="MPM04089.1"/>
    <property type="molecule type" value="Genomic_DNA"/>
</dbReference>
<name>A0A644WKE3_9ZZZZ</name>
<evidence type="ECO:0000313" key="1">
    <source>
        <dbReference type="EMBL" id="MPM04089.1"/>
    </source>
</evidence>
<gene>
    <name evidence="1" type="ORF">SDC9_50359</name>
</gene>
<sequence>MEQQEKTPYSSDGYIVDQARLTFIRYGALTSDINGCGWIAAFNLLKQRGETVSEQAYADELIRWTILRGLAGTSLFRLKRMLKRHGYPTALKIVGKKNVALPEGTEAGVIYYVHKDGPHFVTFYRDETVPQQENEKPRYRFLNAIPGRGNHFDTMQGFLTKHNVLPIAGILVYPRKASS</sequence>